<dbReference type="InterPro" id="IPR052210">
    <property type="entry name" value="LysM1-like"/>
</dbReference>
<evidence type="ECO:0000256" key="2">
    <source>
        <dbReference type="ARBA" id="ARBA00023026"/>
    </source>
</evidence>
<dbReference type="InterPro" id="IPR036779">
    <property type="entry name" value="LysM_dom_sf"/>
</dbReference>
<evidence type="ECO:0000256" key="1">
    <source>
        <dbReference type="ARBA" id="ARBA00022669"/>
    </source>
</evidence>
<sequence>MKPSHVTVASTLFLAQGAWSHPFAEPKTLTDHPWEPTRSSIYLPTPTPTQEGMINGCNKFHEAVSFAFDCNDIASQYGISFDTFICWNPAVGPECKHIRIYHYYCVGRLAEQQKPFECIM</sequence>
<feature type="chain" id="PRO_5042925360" evidence="4">
    <location>
        <begin position="21"/>
        <end position="120"/>
    </location>
</feature>
<keyword evidence="7" id="KW-1185">Reference proteome</keyword>
<reference evidence="6" key="1">
    <citation type="journal article" date="2023" name="Mol. Phylogenet. Evol.">
        <title>Genome-scale phylogeny and comparative genomics of the fungal order Sordariales.</title>
        <authorList>
            <person name="Hensen N."/>
            <person name="Bonometti L."/>
            <person name="Westerberg I."/>
            <person name="Brannstrom I.O."/>
            <person name="Guillou S."/>
            <person name="Cros-Aarteil S."/>
            <person name="Calhoun S."/>
            <person name="Haridas S."/>
            <person name="Kuo A."/>
            <person name="Mondo S."/>
            <person name="Pangilinan J."/>
            <person name="Riley R."/>
            <person name="LaButti K."/>
            <person name="Andreopoulos B."/>
            <person name="Lipzen A."/>
            <person name="Chen C."/>
            <person name="Yan M."/>
            <person name="Daum C."/>
            <person name="Ng V."/>
            <person name="Clum A."/>
            <person name="Steindorff A."/>
            <person name="Ohm R.A."/>
            <person name="Martin F."/>
            <person name="Silar P."/>
            <person name="Natvig D.O."/>
            <person name="Lalanne C."/>
            <person name="Gautier V."/>
            <person name="Ament-Velasquez S.L."/>
            <person name="Kruys A."/>
            <person name="Hutchinson M.I."/>
            <person name="Powell A.J."/>
            <person name="Barry K."/>
            <person name="Miller A.N."/>
            <person name="Grigoriev I.V."/>
            <person name="Debuchy R."/>
            <person name="Gladieux P."/>
            <person name="Hiltunen Thoren M."/>
            <person name="Johannesson H."/>
        </authorList>
    </citation>
    <scope>NUCLEOTIDE SEQUENCE</scope>
    <source>
        <strain evidence="6">CBS 731.68</strain>
    </source>
</reference>
<keyword evidence="1" id="KW-0147">Chitin-binding</keyword>
<gene>
    <name evidence="6" type="ORF">N657DRAFT_688287</name>
</gene>
<dbReference type="EMBL" id="MU853225">
    <property type="protein sequence ID" value="KAK4125547.1"/>
    <property type="molecule type" value="Genomic_DNA"/>
</dbReference>
<dbReference type="PANTHER" id="PTHR34997:SF1">
    <property type="entry name" value="PEPTIDOGLYCAN-BINDING LYSIN DOMAIN"/>
    <property type="match status" value="1"/>
</dbReference>
<dbReference type="GeneID" id="87833699"/>
<evidence type="ECO:0000259" key="5">
    <source>
        <dbReference type="PROSITE" id="PS51782"/>
    </source>
</evidence>
<proteinExistence type="inferred from homology"/>
<keyword evidence="4" id="KW-0732">Signal</keyword>
<comment type="caution">
    <text evidence="6">The sequence shown here is derived from an EMBL/GenBank/DDBJ whole genome shotgun (WGS) entry which is preliminary data.</text>
</comment>
<evidence type="ECO:0000313" key="7">
    <source>
        <dbReference type="Proteomes" id="UP001302602"/>
    </source>
</evidence>
<dbReference type="PANTHER" id="PTHR34997">
    <property type="entry name" value="AM15"/>
    <property type="match status" value="1"/>
</dbReference>
<evidence type="ECO:0000313" key="6">
    <source>
        <dbReference type="EMBL" id="KAK4125547.1"/>
    </source>
</evidence>
<reference evidence="6" key="2">
    <citation type="submission" date="2023-05" db="EMBL/GenBank/DDBJ databases">
        <authorList>
            <consortium name="Lawrence Berkeley National Laboratory"/>
            <person name="Steindorff A."/>
            <person name="Hensen N."/>
            <person name="Bonometti L."/>
            <person name="Westerberg I."/>
            <person name="Brannstrom I.O."/>
            <person name="Guillou S."/>
            <person name="Cros-Aarteil S."/>
            <person name="Calhoun S."/>
            <person name="Haridas S."/>
            <person name="Kuo A."/>
            <person name="Mondo S."/>
            <person name="Pangilinan J."/>
            <person name="Riley R."/>
            <person name="Labutti K."/>
            <person name="Andreopoulos B."/>
            <person name="Lipzen A."/>
            <person name="Chen C."/>
            <person name="Yanf M."/>
            <person name="Daum C."/>
            <person name="Ng V."/>
            <person name="Clum A."/>
            <person name="Ohm R."/>
            <person name="Martin F."/>
            <person name="Silar P."/>
            <person name="Natvig D."/>
            <person name="Lalanne C."/>
            <person name="Gautier V."/>
            <person name="Ament-Velasquez S.L."/>
            <person name="Kruys A."/>
            <person name="Hutchinson M.I."/>
            <person name="Powell A.J."/>
            <person name="Barry K."/>
            <person name="Miller A.N."/>
            <person name="Grigoriev I.V."/>
            <person name="Debuchy R."/>
            <person name="Gladieux P."/>
            <person name="Thoren M.H."/>
            <person name="Johannesson H."/>
        </authorList>
    </citation>
    <scope>NUCLEOTIDE SEQUENCE</scope>
    <source>
        <strain evidence="6">CBS 731.68</strain>
    </source>
</reference>
<evidence type="ECO:0000256" key="3">
    <source>
        <dbReference type="ARBA" id="ARBA00044955"/>
    </source>
</evidence>
<evidence type="ECO:0000256" key="4">
    <source>
        <dbReference type="SAM" id="SignalP"/>
    </source>
</evidence>
<dbReference type="CDD" id="cd00118">
    <property type="entry name" value="LysM"/>
    <property type="match status" value="1"/>
</dbReference>
<accession>A0AAN6U387</accession>
<dbReference type="Proteomes" id="UP001302602">
    <property type="component" value="Unassembled WGS sequence"/>
</dbReference>
<dbReference type="RefSeq" id="XP_062649318.1">
    <property type="nucleotide sequence ID" value="XM_062796931.1"/>
</dbReference>
<feature type="signal peptide" evidence="4">
    <location>
        <begin position="1"/>
        <end position="20"/>
    </location>
</feature>
<dbReference type="PROSITE" id="PS51782">
    <property type="entry name" value="LYSM"/>
    <property type="match status" value="1"/>
</dbReference>
<feature type="domain" description="LysM" evidence="5">
    <location>
        <begin position="59"/>
        <end position="106"/>
    </location>
</feature>
<protein>
    <submittedName>
        <fullName evidence="6">Carbohydrate-binding module family 50 protein</fullName>
    </submittedName>
</protein>
<dbReference type="InterPro" id="IPR018392">
    <property type="entry name" value="LysM"/>
</dbReference>
<dbReference type="AlphaFoldDB" id="A0AAN6U387"/>
<dbReference type="Gene3D" id="3.10.350.10">
    <property type="entry name" value="LysM domain"/>
    <property type="match status" value="1"/>
</dbReference>
<name>A0AAN6U387_9PEZI</name>
<comment type="similarity">
    <text evidence="3">Belongs to the secreted LysM effector family.</text>
</comment>
<dbReference type="GO" id="GO:0008061">
    <property type="term" value="F:chitin binding"/>
    <property type="evidence" value="ECO:0007669"/>
    <property type="project" value="UniProtKB-KW"/>
</dbReference>
<keyword evidence="2" id="KW-0843">Virulence</keyword>
<organism evidence="6 7">
    <name type="scientific">Parathielavia appendiculata</name>
    <dbReference type="NCBI Taxonomy" id="2587402"/>
    <lineage>
        <taxon>Eukaryota</taxon>
        <taxon>Fungi</taxon>
        <taxon>Dikarya</taxon>
        <taxon>Ascomycota</taxon>
        <taxon>Pezizomycotina</taxon>
        <taxon>Sordariomycetes</taxon>
        <taxon>Sordariomycetidae</taxon>
        <taxon>Sordariales</taxon>
        <taxon>Chaetomiaceae</taxon>
        <taxon>Parathielavia</taxon>
    </lineage>
</organism>